<accession>U5W8Q0</accession>
<protein>
    <recommendedName>
        <fullName evidence="3">Ricin B lectin domain-containing protein</fullName>
    </recommendedName>
</protein>
<dbReference type="STRING" id="1246995.AFR_36460"/>
<dbReference type="EMBL" id="CP006272">
    <property type="protein sequence ID" value="AGZ45548.1"/>
    <property type="molecule type" value="Genomic_DNA"/>
</dbReference>
<gene>
    <name evidence="1" type="ORF">AFR_36460</name>
</gene>
<dbReference type="PATRIC" id="fig|1246995.3.peg.7378"/>
<evidence type="ECO:0000313" key="2">
    <source>
        <dbReference type="Proteomes" id="UP000017746"/>
    </source>
</evidence>
<dbReference type="KEGG" id="afs:AFR_36460"/>
<organism evidence="1 2">
    <name type="scientific">Actinoplanes friuliensis DSM 7358</name>
    <dbReference type="NCBI Taxonomy" id="1246995"/>
    <lineage>
        <taxon>Bacteria</taxon>
        <taxon>Bacillati</taxon>
        <taxon>Actinomycetota</taxon>
        <taxon>Actinomycetes</taxon>
        <taxon>Micromonosporales</taxon>
        <taxon>Micromonosporaceae</taxon>
        <taxon>Actinoplanes</taxon>
    </lineage>
</organism>
<evidence type="ECO:0008006" key="3">
    <source>
        <dbReference type="Google" id="ProtNLM"/>
    </source>
</evidence>
<keyword evidence="2" id="KW-1185">Reference proteome</keyword>
<dbReference type="Proteomes" id="UP000017746">
    <property type="component" value="Chromosome"/>
</dbReference>
<dbReference type="HOGENOM" id="CLU_1691713_0_0_11"/>
<evidence type="ECO:0000313" key="1">
    <source>
        <dbReference type="EMBL" id="AGZ45548.1"/>
    </source>
</evidence>
<proteinExistence type="predicted"/>
<name>U5W8Q0_9ACTN</name>
<reference evidence="1 2" key="1">
    <citation type="journal article" date="2014" name="J. Biotechnol.">
        <title>Complete genome sequence of the actinobacterium Actinoplanes friuliensis HAG 010964, producer of the lipopeptide antibiotic friulimycin.</title>
        <authorList>
            <person name="Ruckert C."/>
            <person name="Szczepanowski R."/>
            <person name="Albersmeier A."/>
            <person name="Goesmann A."/>
            <person name="Fischer N."/>
            <person name="Steinkamper A."/>
            <person name="Puhler A."/>
            <person name="Biener R."/>
            <person name="Schwartz D."/>
            <person name="Kalinowski J."/>
        </authorList>
    </citation>
    <scope>NUCLEOTIDE SEQUENCE [LARGE SCALE GENOMIC DNA]</scope>
    <source>
        <strain evidence="1 2">DSM 7358</strain>
    </source>
</reference>
<sequence>MFSGKRQVYLLPRNSEATFALDKAGRMTLSEDFGDRALFVLTPVRDDKFWIRTAKVRSGGEALCVTVKGKSVVTAGCDTTTESQLFRFRRTGESNGKPTYTIRTGKDIYLVQDPDGKLGNTGTGVAAVQIGEGTPDIDTPFVLPDRGKATLPALD</sequence>
<dbReference type="AlphaFoldDB" id="U5W8Q0"/>